<name>A0A1R3XFM3_9RHOB</name>
<reference evidence="8" key="1">
    <citation type="submission" date="2017-01" db="EMBL/GenBank/DDBJ databases">
        <authorList>
            <person name="Varghese N."/>
            <person name="Submissions S."/>
        </authorList>
    </citation>
    <scope>NUCLEOTIDE SEQUENCE [LARGE SCALE GENOMIC DNA]</scope>
    <source>
        <strain evidence="8">DSM 29591</strain>
    </source>
</reference>
<evidence type="ECO:0000256" key="4">
    <source>
        <dbReference type="ARBA" id="ARBA00022729"/>
    </source>
</evidence>
<organism evidence="7 8">
    <name type="scientific">Yoonia rosea</name>
    <dbReference type="NCBI Taxonomy" id="287098"/>
    <lineage>
        <taxon>Bacteria</taxon>
        <taxon>Pseudomonadati</taxon>
        <taxon>Pseudomonadota</taxon>
        <taxon>Alphaproteobacteria</taxon>
        <taxon>Rhodobacterales</taxon>
        <taxon>Paracoccaceae</taxon>
        <taxon>Yoonia</taxon>
    </lineage>
</organism>
<gene>
    <name evidence="7" type="ORF">SAMN05421665_3015</name>
</gene>
<evidence type="ECO:0000313" key="8">
    <source>
        <dbReference type="Proteomes" id="UP000186997"/>
    </source>
</evidence>
<dbReference type="PANTHER" id="PTHR30290">
    <property type="entry name" value="PERIPLASMIC BINDING COMPONENT OF ABC TRANSPORTER"/>
    <property type="match status" value="1"/>
</dbReference>
<evidence type="ECO:0000313" key="7">
    <source>
        <dbReference type="EMBL" id="SIT90181.1"/>
    </source>
</evidence>
<dbReference type="GO" id="GO:1904680">
    <property type="term" value="F:peptide transmembrane transporter activity"/>
    <property type="evidence" value="ECO:0007669"/>
    <property type="project" value="TreeGrafter"/>
</dbReference>
<keyword evidence="3" id="KW-0813">Transport</keyword>
<keyword evidence="4 5" id="KW-0732">Signal</keyword>
<dbReference type="AlphaFoldDB" id="A0A1R3XFM3"/>
<feature type="chain" id="PRO_5011983453" evidence="5">
    <location>
        <begin position="34"/>
        <end position="534"/>
    </location>
</feature>
<feature type="domain" description="Solute-binding protein family 5" evidence="6">
    <location>
        <begin position="77"/>
        <end position="450"/>
    </location>
</feature>
<dbReference type="EMBL" id="FTPR01000003">
    <property type="protein sequence ID" value="SIT90181.1"/>
    <property type="molecule type" value="Genomic_DNA"/>
</dbReference>
<dbReference type="InterPro" id="IPR030678">
    <property type="entry name" value="Peptide/Ni-bd"/>
</dbReference>
<dbReference type="RefSeq" id="WP_375342226.1">
    <property type="nucleotide sequence ID" value="NZ_FTPR01000003.1"/>
</dbReference>
<dbReference type="SUPFAM" id="SSF53850">
    <property type="entry name" value="Periplasmic binding protein-like II"/>
    <property type="match status" value="1"/>
</dbReference>
<dbReference type="Proteomes" id="UP000186997">
    <property type="component" value="Unassembled WGS sequence"/>
</dbReference>
<dbReference type="InterPro" id="IPR039424">
    <property type="entry name" value="SBP_5"/>
</dbReference>
<evidence type="ECO:0000256" key="1">
    <source>
        <dbReference type="ARBA" id="ARBA00004418"/>
    </source>
</evidence>
<dbReference type="InterPro" id="IPR000914">
    <property type="entry name" value="SBP_5_dom"/>
</dbReference>
<protein>
    <submittedName>
        <fullName evidence="7">Peptide/nickel transport system substrate-binding protein</fullName>
    </submittedName>
</protein>
<accession>A0A1R3XFM3</accession>
<dbReference type="CDD" id="cd08498">
    <property type="entry name" value="PBP2_NikA_DppA_OppA_like_2"/>
    <property type="match status" value="1"/>
</dbReference>
<proteinExistence type="inferred from homology"/>
<dbReference type="Gene3D" id="3.10.105.10">
    <property type="entry name" value="Dipeptide-binding Protein, Domain 3"/>
    <property type="match status" value="1"/>
</dbReference>
<keyword evidence="8" id="KW-1185">Reference proteome</keyword>
<dbReference type="GO" id="GO:0015833">
    <property type="term" value="P:peptide transport"/>
    <property type="evidence" value="ECO:0007669"/>
    <property type="project" value="TreeGrafter"/>
</dbReference>
<dbReference type="GO" id="GO:0030288">
    <property type="term" value="C:outer membrane-bounded periplasmic space"/>
    <property type="evidence" value="ECO:0007669"/>
    <property type="project" value="UniProtKB-ARBA"/>
</dbReference>
<evidence type="ECO:0000256" key="5">
    <source>
        <dbReference type="SAM" id="SignalP"/>
    </source>
</evidence>
<dbReference type="Pfam" id="PF00496">
    <property type="entry name" value="SBP_bac_5"/>
    <property type="match status" value="1"/>
</dbReference>
<dbReference type="PANTHER" id="PTHR30290:SF9">
    <property type="entry name" value="OLIGOPEPTIDE-BINDING PROTEIN APPA"/>
    <property type="match status" value="1"/>
</dbReference>
<evidence type="ECO:0000256" key="3">
    <source>
        <dbReference type="ARBA" id="ARBA00022448"/>
    </source>
</evidence>
<dbReference type="Gene3D" id="3.40.190.10">
    <property type="entry name" value="Periplasmic binding protein-like II"/>
    <property type="match status" value="1"/>
</dbReference>
<comment type="similarity">
    <text evidence="2">Belongs to the bacterial solute-binding protein 5 family.</text>
</comment>
<evidence type="ECO:0000259" key="6">
    <source>
        <dbReference type="Pfam" id="PF00496"/>
    </source>
</evidence>
<feature type="signal peptide" evidence="5">
    <location>
        <begin position="1"/>
        <end position="33"/>
    </location>
</feature>
<comment type="subcellular location">
    <subcellularLocation>
        <location evidence="1">Periplasm</location>
    </subcellularLocation>
</comment>
<dbReference type="STRING" id="287098.SAMN05421665_3015"/>
<sequence>MSIFTKDQSFAHARKMLSVSALALAMTSVSANAETLRWARVADALTLDPHSQNEGPTSTLLHHIYETLVGRATDGSLTPRLATDWRISEEDPSVWIFTLREGVTFHDGSEFNAEDVVFSLNRVRAESSGFKALHGAVESVSMVDDYTVHVKMTGPSPLYVQNLTNTFIMDQGWAEANDVVEPQNFAAGEENFAVRNTNGTGPYTLVSRDPEVRTVMAAFDGHWDEAPAVTEIIYTPISEAATRVAALLSGEVDVVQDVPVQDIARLEQTEGVKITTGPENRNIFFAYDMVSDTLRSSDAADNPFKKPEIREAMALVLDRDAIQQVVMRGQSQPSAAPLPPFVNGWTEEMNAYGSPDVERAAQLVVEAGYPDGFSVDLNCPNDRYLNDEAICQAMVGMLGRANIRANLVSQTRSLHFPLIENWETDFYLLGWGVPTFDSAYIFNFLVHTREDAYGAYNGSRYSNPEVDAKIEALATMTDLEARDATIAEIWDQVMEDRVFLNVHNQMLAYAMRDDINLDVHPENQPKMTTVTFNN</sequence>
<evidence type="ECO:0000256" key="2">
    <source>
        <dbReference type="ARBA" id="ARBA00005695"/>
    </source>
</evidence>
<dbReference type="GO" id="GO:0043190">
    <property type="term" value="C:ATP-binding cassette (ABC) transporter complex"/>
    <property type="evidence" value="ECO:0007669"/>
    <property type="project" value="InterPro"/>
</dbReference>
<dbReference type="PIRSF" id="PIRSF002741">
    <property type="entry name" value="MppA"/>
    <property type="match status" value="1"/>
</dbReference>